<feature type="chain" id="PRO_5015622699" evidence="1">
    <location>
        <begin position="23"/>
        <end position="157"/>
    </location>
</feature>
<comment type="caution">
    <text evidence="2">The sequence shown here is derived from an EMBL/GenBank/DDBJ whole genome shotgun (WGS) entry which is preliminary data.</text>
</comment>
<evidence type="ECO:0000256" key="1">
    <source>
        <dbReference type="SAM" id="SignalP"/>
    </source>
</evidence>
<proteinExistence type="predicted"/>
<sequence>MLSKTFFMTLLALGASAAPIEGEVQKDNIGKRCDWNDLHGQISCGYFSVVMSFDDITIRGDGWTQKYNIDCSREWSSLRGQLPWTVEFHPGNACAGTNYDNMWIKYADTTLDIPATLAVVLSVQTTPFAGVSSPIRNKALAQLAQVIPDTSIMVTNI</sequence>
<dbReference type="EMBL" id="PVEM01000006">
    <property type="protein sequence ID" value="PTD06646.1"/>
    <property type="molecule type" value="Genomic_DNA"/>
</dbReference>
<organism evidence="2 3">
    <name type="scientific">Fusarium culmorum</name>
    <dbReference type="NCBI Taxonomy" id="5516"/>
    <lineage>
        <taxon>Eukaryota</taxon>
        <taxon>Fungi</taxon>
        <taxon>Dikarya</taxon>
        <taxon>Ascomycota</taxon>
        <taxon>Pezizomycotina</taxon>
        <taxon>Sordariomycetes</taxon>
        <taxon>Hypocreomycetidae</taxon>
        <taxon>Hypocreales</taxon>
        <taxon>Nectriaceae</taxon>
        <taxon>Fusarium</taxon>
    </lineage>
</organism>
<name>A0A2T4GSV8_FUSCU</name>
<gene>
    <name evidence="2" type="ORF">FCULG_00005559</name>
</gene>
<accession>A0A2T4GSV8</accession>
<dbReference type="OrthoDB" id="4566586at2759"/>
<dbReference type="Proteomes" id="UP000241587">
    <property type="component" value="Unassembled WGS sequence"/>
</dbReference>
<keyword evidence="1" id="KW-0732">Signal</keyword>
<evidence type="ECO:0000313" key="2">
    <source>
        <dbReference type="EMBL" id="PTD06646.1"/>
    </source>
</evidence>
<reference evidence="2 3" key="1">
    <citation type="submission" date="2018-02" db="EMBL/GenBank/DDBJ databases">
        <title>Fusarium culmorum secondary metabolites in fungal-bacterial-plant interactions.</title>
        <authorList>
            <person name="Schmidt R."/>
        </authorList>
    </citation>
    <scope>NUCLEOTIDE SEQUENCE [LARGE SCALE GENOMIC DNA]</scope>
    <source>
        <strain evidence="2 3">PV</strain>
    </source>
</reference>
<dbReference type="AlphaFoldDB" id="A0A2T4GSV8"/>
<dbReference type="OMA" id="NACAGTN"/>
<evidence type="ECO:0000313" key="3">
    <source>
        <dbReference type="Proteomes" id="UP000241587"/>
    </source>
</evidence>
<feature type="signal peptide" evidence="1">
    <location>
        <begin position="1"/>
        <end position="22"/>
    </location>
</feature>
<keyword evidence="3" id="KW-1185">Reference proteome</keyword>
<protein>
    <submittedName>
        <fullName evidence="2">Uncharacterized protein</fullName>
    </submittedName>
</protein>